<keyword evidence="5" id="KW-1185">Reference proteome</keyword>
<name>A0A139ARD9_GONPJ</name>
<dbReference type="Proteomes" id="UP000070544">
    <property type="component" value="Unassembled WGS sequence"/>
</dbReference>
<dbReference type="InterPro" id="IPR013078">
    <property type="entry name" value="His_Pase_superF_clade-1"/>
</dbReference>
<dbReference type="GO" id="GO:0005829">
    <property type="term" value="C:cytosol"/>
    <property type="evidence" value="ECO:0007669"/>
    <property type="project" value="TreeGrafter"/>
</dbReference>
<feature type="compositionally biased region" description="Pro residues" evidence="3">
    <location>
        <begin position="1"/>
        <end position="22"/>
    </location>
</feature>
<dbReference type="Pfam" id="PF00300">
    <property type="entry name" value="His_Phos_1"/>
    <property type="match status" value="1"/>
</dbReference>
<gene>
    <name evidence="4" type="ORF">M427DRAFT_29223</name>
</gene>
<evidence type="ECO:0000313" key="5">
    <source>
        <dbReference type="Proteomes" id="UP000070544"/>
    </source>
</evidence>
<organism evidence="4 5">
    <name type="scientific">Gonapodya prolifera (strain JEL478)</name>
    <name type="common">Monoblepharis prolifera</name>
    <dbReference type="NCBI Taxonomy" id="1344416"/>
    <lineage>
        <taxon>Eukaryota</taxon>
        <taxon>Fungi</taxon>
        <taxon>Fungi incertae sedis</taxon>
        <taxon>Chytridiomycota</taxon>
        <taxon>Chytridiomycota incertae sedis</taxon>
        <taxon>Monoblepharidomycetes</taxon>
        <taxon>Monoblepharidales</taxon>
        <taxon>Gonapodyaceae</taxon>
        <taxon>Gonapodya</taxon>
    </lineage>
</organism>
<dbReference type="SMART" id="SM00855">
    <property type="entry name" value="PGAM"/>
    <property type="match status" value="1"/>
</dbReference>
<evidence type="ECO:0000256" key="1">
    <source>
        <dbReference type="ARBA" id="ARBA00022801"/>
    </source>
</evidence>
<evidence type="ECO:0000256" key="2">
    <source>
        <dbReference type="PIRSR" id="PIRSR613078-2"/>
    </source>
</evidence>
<evidence type="ECO:0000256" key="3">
    <source>
        <dbReference type="SAM" id="MobiDB-lite"/>
    </source>
</evidence>
<feature type="region of interest" description="Disordered" evidence="3">
    <location>
        <begin position="1"/>
        <end position="32"/>
    </location>
</feature>
<dbReference type="GO" id="GO:0045820">
    <property type="term" value="P:negative regulation of glycolytic process"/>
    <property type="evidence" value="ECO:0007669"/>
    <property type="project" value="TreeGrafter"/>
</dbReference>
<dbReference type="InterPro" id="IPR051695">
    <property type="entry name" value="Phosphoglycerate_Mutase"/>
</dbReference>
<dbReference type="InterPro" id="IPR001345">
    <property type="entry name" value="PG/BPGM_mutase_AS"/>
</dbReference>
<dbReference type="CDD" id="cd07067">
    <property type="entry name" value="HP_PGM_like"/>
    <property type="match status" value="1"/>
</dbReference>
<dbReference type="AlphaFoldDB" id="A0A139ARD9"/>
<dbReference type="Gene3D" id="3.40.50.1240">
    <property type="entry name" value="Phosphoglycerate mutase-like"/>
    <property type="match status" value="1"/>
</dbReference>
<feature type="region of interest" description="Disordered" evidence="3">
    <location>
        <begin position="233"/>
        <end position="267"/>
    </location>
</feature>
<sequence>MSPTLPTPSPSPPIPQPFPPLSRFPDAASLSTRGSRRVTRLFLCRHGETEANAARVLQGSGIDLPLNAKGMRQADALGVRMAGERIAAVWASNLQRAIQTAKAVAMRHPSASFHSDANLREISWGGWEGQADPQGLFQMMERWERDHDFDAKAPGSFAESPNMVRDRLDEVIGQIVESGGEDGAVLVVAHGRTLRVLLAHLIYRSLKHMPAFRHENCCINVVDALVEVLPSPSVPTDATTAENSEEDQGNESDSSSGSDPRGKVRLDGDATLSHHHLAHPEDDGWVGPEFVFQWGGGPKNALDGKEGRTVRVRFKPALLNYTGHLAAAEREHAHVPDTR</sequence>
<dbReference type="GO" id="GO:0043456">
    <property type="term" value="P:regulation of pentose-phosphate shunt"/>
    <property type="evidence" value="ECO:0007669"/>
    <property type="project" value="TreeGrafter"/>
</dbReference>
<keyword evidence="1" id="KW-0378">Hydrolase</keyword>
<evidence type="ECO:0000313" key="4">
    <source>
        <dbReference type="EMBL" id="KXS19292.1"/>
    </source>
</evidence>
<protein>
    <submittedName>
        <fullName evidence="4">Phosphoglycerate mutase-like protein</fullName>
    </submittedName>
</protein>
<dbReference type="OrthoDB" id="354304at2759"/>
<feature type="binding site" evidence="2">
    <location>
        <position position="96"/>
    </location>
    <ligand>
        <name>substrate</name>
    </ligand>
</feature>
<dbReference type="PANTHER" id="PTHR46517">
    <property type="entry name" value="FRUCTOSE-2,6-BISPHOSPHATASE TIGAR"/>
    <property type="match status" value="1"/>
</dbReference>
<dbReference type="SUPFAM" id="SSF53254">
    <property type="entry name" value="Phosphoglycerate mutase-like"/>
    <property type="match status" value="1"/>
</dbReference>
<dbReference type="GO" id="GO:0004331">
    <property type="term" value="F:fructose-2,6-bisphosphate 2-phosphatase activity"/>
    <property type="evidence" value="ECO:0007669"/>
    <property type="project" value="TreeGrafter"/>
</dbReference>
<dbReference type="EMBL" id="KQ965739">
    <property type="protein sequence ID" value="KXS19292.1"/>
    <property type="molecule type" value="Genomic_DNA"/>
</dbReference>
<accession>A0A139ARD9</accession>
<dbReference type="PANTHER" id="PTHR46517:SF1">
    <property type="entry name" value="FRUCTOSE-2,6-BISPHOSPHATASE TIGAR"/>
    <property type="match status" value="1"/>
</dbReference>
<proteinExistence type="predicted"/>
<dbReference type="InterPro" id="IPR029033">
    <property type="entry name" value="His_PPase_superfam"/>
</dbReference>
<feature type="binding site" evidence="2">
    <location>
        <begin position="45"/>
        <end position="52"/>
    </location>
    <ligand>
        <name>substrate</name>
    </ligand>
</feature>
<dbReference type="PROSITE" id="PS00175">
    <property type="entry name" value="PG_MUTASE"/>
    <property type="match status" value="1"/>
</dbReference>
<dbReference type="STRING" id="1344416.A0A139ARD9"/>
<reference evidence="4 5" key="1">
    <citation type="journal article" date="2015" name="Genome Biol. Evol.">
        <title>Phylogenomic analyses indicate that early fungi evolved digesting cell walls of algal ancestors of land plants.</title>
        <authorList>
            <person name="Chang Y."/>
            <person name="Wang S."/>
            <person name="Sekimoto S."/>
            <person name="Aerts A.L."/>
            <person name="Choi C."/>
            <person name="Clum A."/>
            <person name="LaButti K.M."/>
            <person name="Lindquist E.A."/>
            <person name="Yee Ngan C."/>
            <person name="Ohm R.A."/>
            <person name="Salamov A.A."/>
            <person name="Grigoriev I.V."/>
            <person name="Spatafora J.W."/>
            <person name="Berbee M.L."/>
        </authorList>
    </citation>
    <scope>NUCLEOTIDE SEQUENCE [LARGE SCALE GENOMIC DNA]</scope>
    <source>
        <strain evidence="4 5">JEL478</strain>
    </source>
</reference>